<proteinExistence type="predicted"/>
<evidence type="ECO:0000313" key="2">
    <source>
        <dbReference type="EMBL" id="MFD1644930.1"/>
    </source>
</evidence>
<accession>A0ABD6DHW9</accession>
<dbReference type="EMBL" id="JBHUDO010000001">
    <property type="protein sequence ID" value="MFD1644930.1"/>
    <property type="molecule type" value="Genomic_DNA"/>
</dbReference>
<dbReference type="Proteomes" id="UP001597034">
    <property type="component" value="Unassembled WGS sequence"/>
</dbReference>
<keyword evidence="3" id="KW-1185">Reference proteome</keyword>
<dbReference type="AlphaFoldDB" id="A0ABD6DHW9"/>
<dbReference type="PROSITE" id="PS51257">
    <property type="entry name" value="PROKAR_LIPOPROTEIN"/>
    <property type="match status" value="1"/>
</dbReference>
<protein>
    <submittedName>
        <fullName evidence="2">Uncharacterized protein</fullName>
    </submittedName>
</protein>
<organism evidence="2 3">
    <name type="scientific">Haloarchaeobius litoreus</name>
    <dbReference type="NCBI Taxonomy" id="755306"/>
    <lineage>
        <taxon>Archaea</taxon>
        <taxon>Methanobacteriati</taxon>
        <taxon>Methanobacteriota</taxon>
        <taxon>Stenosarchaea group</taxon>
        <taxon>Halobacteria</taxon>
        <taxon>Halobacteriales</taxon>
        <taxon>Halorubellaceae</taxon>
        <taxon>Haloarchaeobius</taxon>
    </lineage>
</organism>
<evidence type="ECO:0000313" key="3">
    <source>
        <dbReference type="Proteomes" id="UP001597034"/>
    </source>
</evidence>
<dbReference type="RefSeq" id="WP_256400172.1">
    <property type="nucleotide sequence ID" value="NZ_JANHJR010000002.1"/>
</dbReference>
<reference evidence="2 3" key="1">
    <citation type="journal article" date="2019" name="Int. J. Syst. Evol. Microbiol.">
        <title>The Global Catalogue of Microorganisms (GCM) 10K type strain sequencing project: providing services to taxonomists for standard genome sequencing and annotation.</title>
        <authorList>
            <consortium name="The Broad Institute Genomics Platform"/>
            <consortium name="The Broad Institute Genome Sequencing Center for Infectious Disease"/>
            <person name="Wu L."/>
            <person name="Ma J."/>
        </authorList>
    </citation>
    <scope>NUCLEOTIDE SEQUENCE [LARGE SCALE GENOMIC DNA]</scope>
    <source>
        <strain evidence="2 3">CGMCC 1.10390</strain>
    </source>
</reference>
<evidence type="ECO:0000256" key="1">
    <source>
        <dbReference type="SAM" id="MobiDB-lite"/>
    </source>
</evidence>
<gene>
    <name evidence="2" type="ORF">ACFSBL_04460</name>
</gene>
<sequence length="167" mass="17148">MRRRRVLRLAGLATATGVAGCSELSGGSGSDTASGIARRPDDDAPPRAVLPSPEGGLEIVGLRTTGGAVGANAGQLATYEADDGTTFEIAALRMETESDATALASRIRDQGRFYGMDVAVRHGVFVVAGGTDDADARDRLLTLLSYSEAVNRAFIAEHDLLGGAGNG</sequence>
<feature type="region of interest" description="Disordered" evidence="1">
    <location>
        <begin position="22"/>
        <end position="54"/>
    </location>
</feature>
<name>A0ABD6DHW9_9EURY</name>
<comment type="caution">
    <text evidence="2">The sequence shown here is derived from an EMBL/GenBank/DDBJ whole genome shotgun (WGS) entry which is preliminary data.</text>
</comment>